<feature type="transmembrane region" description="Helical" evidence="6">
    <location>
        <begin position="177"/>
        <end position="198"/>
    </location>
</feature>
<evidence type="ECO:0000313" key="8">
    <source>
        <dbReference type="Proteomes" id="UP000228380"/>
    </source>
</evidence>
<dbReference type="PROSITE" id="PS00216">
    <property type="entry name" value="SUGAR_TRANSPORT_1"/>
    <property type="match status" value="1"/>
</dbReference>
<dbReference type="OrthoDB" id="4139357at2759"/>
<evidence type="ECO:0000256" key="1">
    <source>
        <dbReference type="ARBA" id="ARBA00004141"/>
    </source>
</evidence>
<proteinExistence type="predicted"/>
<evidence type="ECO:0000256" key="2">
    <source>
        <dbReference type="ARBA" id="ARBA00022448"/>
    </source>
</evidence>
<feature type="transmembrane region" description="Helical" evidence="6">
    <location>
        <begin position="150"/>
        <end position="171"/>
    </location>
</feature>
<feature type="transmembrane region" description="Helical" evidence="6">
    <location>
        <begin position="399"/>
        <end position="422"/>
    </location>
</feature>
<feature type="transmembrane region" description="Helical" evidence="6">
    <location>
        <begin position="463"/>
        <end position="485"/>
    </location>
</feature>
<keyword evidence="8" id="KW-1185">Reference proteome</keyword>
<sequence>MGDGTSTYTVDEALMFLGFGKFQALVLAYSGMGWISEAMEMMLLSFVGPAVQSEWNLSSHQESLITSVVFGGMLLGAYSWGVVSDNYGRRTGFLFTAVVTTGAGFLSSFAPNYLSLIILRFMVGIGLGGGPVLCSWFLEFVPAPNRGFWMVIFQAFWTVGTILEASLAWAIMPNFGWRWLLALSSLPSFLLLVFYAVTPESPRYLCMKGRTVDAMHVLEKVAILNHVSLPSGMLISDHKIELDEIPNPSGFDLDENPSPSEVTGLVTVMKENSNEEDMDSKIGGIGAFFRLLSPKLIRSTLLLWMVFFGNAFSYYGIVLLTSELSNGNRICTSNEMQSSHSNGARLYKDVFIASFAEIPGLVLSAAMVDRIGRKLSMSAMLFISCIFLFPLAFHQTEALTTALLFGARICISGSFTVVYVYAPEIYPTSVRTTGIGTASSVGRIGGAVCPLVAVSLVHACHQTLAIILFELVIFLSGMAVCFFPFETSGRRLSDSLSVSGAVISNDLSHGCFLSHEWLQHGFTTTSPENITSQYNYDISAAFYESLFVKLVFLDIVPESSL</sequence>
<comment type="subcellular location">
    <subcellularLocation>
        <location evidence="1">Membrane</location>
        <topology evidence="1">Multi-pass membrane protein</topology>
    </subcellularLocation>
</comment>
<feature type="transmembrane region" description="Helical" evidence="6">
    <location>
        <begin position="24"/>
        <end position="44"/>
    </location>
</feature>
<dbReference type="SUPFAM" id="SSF103473">
    <property type="entry name" value="MFS general substrate transporter"/>
    <property type="match status" value="1"/>
</dbReference>
<organism evidence="8 9">
    <name type="scientific">Phoenix dactylifera</name>
    <name type="common">Date palm</name>
    <dbReference type="NCBI Taxonomy" id="42345"/>
    <lineage>
        <taxon>Eukaryota</taxon>
        <taxon>Viridiplantae</taxon>
        <taxon>Streptophyta</taxon>
        <taxon>Embryophyta</taxon>
        <taxon>Tracheophyta</taxon>
        <taxon>Spermatophyta</taxon>
        <taxon>Magnoliopsida</taxon>
        <taxon>Liliopsida</taxon>
        <taxon>Arecaceae</taxon>
        <taxon>Coryphoideae</taxon>
        <taxon>Phoeniceae</taxon>
        <taxon>Phoenix</taxon>
    </lineage>
</organism>
<dbReference type="GeneID" id="113462818"/>
<reference evidence="9" key="2">
    <citation type="submission" date="2025-08" db="UniProtKB">
        <authorList>
            <consortium name="RefSeq"/>
        </authorList>
    </citation>
    <scope>IDENTIFICATION</scope>
    <source>
        <tissue evidence="9">Young leaves</tissue>
    </source>
</reference>
<dbReference type="RefSeq" id="XP_038983950.1">
    <property type="nucleotide sequence ID" value="XM_039128022.1"/>
</dbReference>
<gene>
    <name evidence="9" type="primary">LOC113462818</name>
</gene>
<dbReference type="FunFam" id="1.20.1250.20:FF:000232">
    <property type="entry name" value="Organic cation/carnitine transporter 7"/>
    <property type="match status" value="1"/>
</dbReference>
<dbReference type="AlphaFoldDB" id="A0A8B9ABP6"/>
<evidence type="ECO:0000259" key="7">
    <source>
        <dbReference type="PROSITE" id="PS50850"/>
    </source>
</evidence>
<feature type="transmembrane region" description="Helical" evidence="6">
    <location>
        <begin position="350"/>
        <end position="368"/>
    </location>
</feature>
<dbReference type="InterPro" id="IPR005829">
    <property type="entry name" value="Sugar_transporter_CS"/>
</dbReference>
<feature type="transmembrane region" description="Helical" evidence="6">
    <location>
        <begin position="434"/>
        <end position="457"/>
    </location>
</feature>
<dbReference type="InterPro" id="IPR020846">
    <property type="entry name" value="MFS_dom"/>
</dbReference>
<evidence type="ECO:0000256" key="6">
    <source>
        <dbReference type="SAM" id="Phobius"/>
    </source>
</evidence>
<keyword evidence="4 6" id="KW-1133">Transmembrane helix</keyword>
<dbReference type="PANTHER" id="PTHR23511">
    <property type="entry name" value="SYNAPTIC VESICLE GLYCOPROTEIN 2"/>
    <property type="match status" value="1"/>
</dbReference>
<evidence type="ECO:0000256" key="4">
    <source>
        <dbReference type="ARBA" id="ARBA00022989"/>
    </source>
</evidence>
<dbReference type="Proteomes" id="UP000228380">
    <property type="component" value="Chromosome 7"/>
</dbReference>
<dbReference type="PROSITE" id="PS50850">
    <property type="entry name" value="MFS"/>
    <property type="match status" value="1"/>
</dbReference>
<feature type="domain" description="Major facilitator superfamily (MFS) profile" evidence="7">
    <location>
        <begin position="26"/>
        <end position="488"/>
    </location>
</feature>
<keyword evidence="2" id="KW-0813">Transport</keyword>
<name>A0A8B9ABP6_PHODC</name>
<feature type="transmembrane region" description="Helical" evidence="6">
    <location>
        <begin position="64"/>
        <end position="81"/>
    </location>
</feature>
<dbReference type="Pfam" id="PF00083">
    <property type="entry name" value="Sugar_tr"/>
    <property type="match status" value="1"/>
</dbReference>
<feature type="transmembrane region" description="Helical" evidence="6">
    <location>
        <begin position="301"/>
        <end position="320"/>
    </location>
</feature>
<evidence type="ECO:0000256" key="5">
    <source>
        <dbReference type="ARBA" id="ARBA00023136"/>
    </source>
</evidence>
<keyword evidence="5 6" id="KW-0472">Membrane</keyword>
<dbReference type="PANTHER" id="PTHR23511:SF5">
    <property type="entry name" value="MAJOR FACILITATOR-TYPE TRANSPORTER HXNZ-RELATED"/>
    <property type="match status" value="1"/>
</dbReference>
<keyword evidence="3 6" id="KW-0812">Transmembrane</keyword>
<reference evidence="8" key="1">
    <citation type="journal article" date="2019" name="Nat. Commun.">
        <title>Genome-wide association mapping of date palm fruit traits.</title>
        <authorList>
            <person name="Hazzouri K.M."/>
            <person name="Gros-Balthazard M."/>
            <person name="Flowers J.M."/>
            <person name="Copetti D."/>
            <person name="Lemansour A."/>
            <person name="Lebrun M."/>
            <person name="Masmoudi K."/>
            <person name="Ferrand S."/>
            <person name="Dhar M.I."/>
            <person name="Fresquez Z.A."/>
            <person name="Rosas U."/>
            <person name="Zhang J."/>
            <person name="Talag J."/>
            <person name="Lee S."/>
            <person name="Kudrna D."/>
            <person name="Powell R.F."/>
            <person name="Leitch I.J."/>
            <person name="Krueger R.R."/>
            <person name="Wing R.A."/>
            <person name="Amiri K.M.A."/>
            <person name="Purugganan M.D."/>
        </authorList>
    </citation>
    <scope>NUCLEOTIDE SEQUENCE [LARGE SCALE GENOMIC DNA]</scope>
    <source>
        <strain evidence="8">cv. Khalas</strain>
    </source>
</reference>
<feature type="transmembrane region" description="Helical" evidence="6">
    <location>
        <begin position="117"/>
        <end position="138"/>
    </location>
</feature>
<feature type="transmembrane region" description="Helical" evidence="6">
    <location>
        <begin position="375"/>
        <end position="393"/>
    </location>
</feature>
<evidence type="ECO:0000256" key="3">
    <source>
        <dbReference type="ARBA" id="ARBA00022692"/>
    </source>
</evidence>
<accession>A0A8B9ABP6</accession>
<dbReference type="InterPro" id="IPR036259">
    <property type="entry name" value="MFS_trans_sf"/>
</dbReference>
<dbReference type="GO" id="GO:0022857">
    <property type="term" value="F:transmembrane transporter activity"/>
    <property type="evidence" value="ECO:0007669"/>
    <property type="project" value="InterPro"/>
</dbReference>
<dbReference type="InterPro" id="IPR005828">
    <property type="entry name" value="MFS_sugar_transport-like"/>
</dbReference>
<dbReference type="GO" id="GO:0016020">
    <property type="term" value="C:membrane"/>
    <property type="evidence" value="ECO:0007669"/>
    <property type="project" value="UniProtKB-SubCell"/>
</dbReference>
<protein>
    <submittedName>
        <fullName evidence="9">Organic cation/carnitine transporter 7-like isoform X1</fullName>
    </submittedName>
</protein>
<dbReference type="Gene3D" id="1.20.1250.20">
    <property type="entry name" value="MFS general substrate transporter like domains"/>
    <property type="match status" value="1"/>
</dbReference>
<feature type="transmembrane region" description="Helical" evidence="6">
    <location>
        <begin position="93"/>
        <end position="111"/>
    </location>
</feature>
<evidence type="ECO:0000313" key="9">
    <source>
        <dbReference type="RefSeq" id="XP_038983950.1"/>
    </source>
</evidence>
<dbReference type="KEGG" id="pda:113462818"/>